<keyword evidence="2" id="KW-1185">Reference proteome</keyword>
<dbReference type="EMBL" id="AE017126">
    <property type="protein sequence ID" value="AAP99731.1"/>
    <property type="molecule type" value="Genomic_DNA"/>
</dbReference>
<evidence type="ECO:0000313" key="2">
    <source>
        <dbReference type="Proteomes" id="UP000001420"/>
    </source>
</evidence>
<name>Q7VCQ3_PROMA</name>
<dbReference type="KEGG" id="pma:Pro_0687"/>
<evidence type="ECO:0000313" key="1">
    <source>
        <dbReference type="EMBL" id="AAP99731.1"/>
    </source>
</evidence>
<organism evidence="1 2">
    <name type="scientific">Prochlorococcus marinus (strain SARG / CCMP1375 / SS120)</name>
    <dbReference type="NCBI Taxonomy" id="167539"/>
    <lineage>
        <taxon>Bacteria</taxon>
        <taxon>Bacillati</taxon>
        <taxon>Cyanobacteriota</taxon>
        <taxon>Cyanophyceae</taxon>
        <taxon>Synechococcales</taxon>
        <taxon>Prochlorococcaceae</taxon>
        <taxon>Prochlorococcus</taxon>
    </lineage>
</organism>
<dbReference type="HOGENOM" id="CLU_2571043_0_0_3"/>
<reference evidence="1 2" key="1">
    <citation type="journal article" date="2003" name="Proc. Natl. Acad. Sci. U.S.A.">
        <title>Genome sequence of the cyanobacterium Prochlorococcus marinus SS120, a nearly minimal oxyphototrophic genome.</title>
        <authorList>
            <person name="Dufresne A."/>
            <person name="Salanoubat M."/>
            <person name="Partensky F."/>
            <person name="Artiguenave F."/>
            <person name="Axmann I.M."/>
            <person name="Barbe V."/>
            <person name="Duprat S."/>
            <person name="Galperin M.Y."/>
            <person name="Koonin E.V."/>
            <person name="Le Gall F."/>
            <person name="Makarova K.S."/>
            <person name="Ostrowski M."/>
            <person name="Oztas S."/>
            <person name="Robert C."/>
            <person name="Rogozin I.B."/>
            <person name="Scanlan D.J."/>
            <person name="Tandeau de Marsac N."/>
            <person name="Weissenbach J."/>
            <person name="Wincker P."/>
            <person name="Wolf Y.I."/>
            <person name="Hess W.R."/>
        </authorList>
    </citation>
    <scope>NUCLEOTIDE SEQUENCE [LARGE SCALE GENOMIC DNA]</scope>
    <source>
        <strain evidence="2">SARG / CCMP1375 / SS120</strain>
    </source>
</reference>
<accession>Q7VCQ3</accession>
<dbReference type="AlphaFoldDB" id="Q7VCQ3"/>
<dbReference type="PATRIC" id="fig|167539.5.peg.722"/>
<protein>
    <submittedName>
        <fullName evidence="1">Uncharacterized protein</fullName>
    </submittedName>
</protein>
<sequence>MLMKITFTFGSEEIDCKEFADAIGVESNVDEADNVTISYELNKEDLKNIEGLKKLRMEELCRQFFDDILAEETISVRWHNN</sequence>
<gene>
    <name evidence="1" type="ordered locus">Pro_0687</name>
</gene>
<proteinExistence type="predicted"/>
<dbReference type="Proteomes" id="UP000001420">
    <property type="component" value="Chromosome"/>
</dbReference>
<dbReference type="EnsemblBacteria" id="AAP99731">
    <property type="protein sequence ID" value="AAP99731"/>
    <property type="gene ID" value="Pro_0687"/>
</dbReference>